<evidence type="ECO:0000313" key="1">
    <source>
        <dbReference type="EMBL" id="MBX66309.1"/>
    </source>
</evidence>
<dbReference type="EMBL" id="GGEC01085825">
    <property type="protein sequence ID" value="MBX66309.1"/>
    <property type="molecule type" value="Transcribed_RNA"/>
</dbReference>
<reference evidence="1" key="1">
    <citation type="submission" date="2018-02" db="EMBL/GenBank/DDBJ databases">
        <title>Rhizophora mucronata_Transcriptome.</title>
        <authorList>
            <person name="Meera S.P."/>
            <person name="Sreeshan A."/>
            <person name="Augustine A."/>
        </authorList>
    </citation>
    <scope>NUCLEOTIDE SEQUENCE</scope>
    <source>
        <tissue evidence="1">Leaf</tissue>
    </source>
</reference>
<protein>
    <submittedName>
        <fullName evidence="1">Uncharacterized protein</fullName>
    </submittedName>
</protein>
<organism evidence="1">
    <name type="scientific">Rhizophora mucronata</name>
    <name type="common">Asiatic mangrove</name>
    <dbReference type="NCBI Taxonomy" id="61149"/>
    <lineage>
        <taxon>Eukaryota</taxon>
        <taxon>Viridiplantae</taxon>
        <taxon>Streptophyta</taxon>
        <taxon>Embryophyta</taxon>
        <taxon>Tracheophyta</taxon>
        <taxon>Spermatophyta</taxon>
        <taxon>Magnoliopsida</taxon>
        <taxon>eudicotyledons</taxon>
        <taxon>Gunneridae</taxon>
        <taxon>Pentapetalae</taxon>
        <taxon>rosids</taxon>
        <taxon>fabids</taxon>
        <taxon>Malpighiales</taxon>
        <taxon>Rhizophoraceae</taxon>
        <taxon>Rhizophora</taxon>
    </lineage>
</organism>
<accession>A0A2P2QH26</accession>
<sequence length="44" mass="5254">MFLAIYLQLHCPYRNKSSHWYEVVGNEVFIWLAEGYTIVCVVNF</sequence>
<name>A0A2P2QH26_RHIMU</name>
<dbReference type="AlphaFoldDB" id="A0A2P2QH26"/>
<proteinExistence type="predicted"/>